<comment type="caution">
    <text evidence="1">The sequence shown here is derived from an EMBL/GenBank/DDBJ whole genome shotgun (WGS) entry which is preliminary data.</text>
</comment>
<dbReference type="AlphaFoldDB" id="A0A9X5GQM2"/>
<dbReference type="GO" id="GO:0016755">
    <property type="term" value="F:aminoacyltransferase activity"/>
    <property type="evidence" value="ECO:0007669"/>
    <property type="project" value="InterPro"/>
</dbReference>
<dbReference type="Pfam" id="PF02388">
    <property type="entry name" value="FemAB"/>
    <property type="match status" value="1"/>
</dbReference>
<dbReference type="GO" id="GO:0044038">
    <property type="term" value="P:cell wall macromolecule biosynthetic process"/>
    <property type="evidence" value="ECO:0007669"/>
    <property type="project" value="InterPro"/>
</dbReference>
<dbReference type="InterPro" id="IPR016181">
    <property type="entry name" value="Acyl_CoA_acyltransferase"/>
</dbReference>
<evidence type="ECO:0000313" key="1">
    <source>
        <dbReference type="EMBL" id="NBJ91359.1"/>
    </source>
</evidence>
<organism evidence="1 2">
    <name type="scientific">Parablautia muri</name>
    <dbReference type="NCBI Taxonomy" id="2320879"/>
    <lineage>
        <taxon>Bacteria</taxon>
        <taxon>Bacillati</taxon>
        <taxon>Bacillota</taxon>
        <taxon>Clostridia</taxon>
        <taxon>Lachnospirales</taxon>
        <taxon>Lachnospiraceae</taxon>
        <taxon>Parablautia</taxon>
    </lineage>
</organism>
<dbReference type="InterPro" id="IPR003447">
    <property type="entry name" value="FEMABX"/>
</dbReference>
<sequence length="267" mass="31905">MIKVTIGDMYMFRYKNLAFLKIFDIWFEEELFYTADSSIKCLHENKKIDKNMYDFKITAKTFLLDISKEIEDIFACFDYKSCKYAINRANRDGIRVWKVEDSDDKKKYFDFQNLFCEEKGIPKLDADELNNIEIFCAETDEKEFLGGCAFIISGDKKTVRYKYGATLHKYNANEAIIWYAIQNYHARGFEMFDFGGVMPTEDKTSYYYHHYKFKKKFGGDLIDSYIYFKLKGVLKVLYCPFEIILKYCFKQDINNLVIWLNKHRCMK</sequence>
<gene>
    <name evidence="1" type="ORF">D5281_01845</name>
</gene>
<evidence type="ECO:0000313" key="2">
    <source>
        <dbReference type="Proteomes" id="UP001154420"/>
    </source>
</evidence>
<dbReference type="SUPFAM" id="SSF55729">
    <property type="entry name" value="Acyl-CoA N-acyltransferases (Nat)"/>
    <property type="match status" value="1"/>
</dbReference>
<dbReference type="PROSITE" id="PS51191">
    <property type="entry name" value="FEMABX"/>
    <property type="match status" value="1"/>
</dbReference>
<keyword evidence="2" id="KW-1185">Reference proteome</keyword>
<proteinExistence type="predicted"/>
<protein>
    <submittedName>
        <fullName evidence="1">Peptidoglycan bridge formation glycyltransferase FemA/FemB family protein</fullName>
    </submittedName>
</protein>
<accession>A0A9X5GQM2</accession>
<dbReference type="Gene3D" id="3.40.630.30">
    <property type="match status" value="1"/>
</dbReference>
<dbReference type="EMBL" id="QZDT01000001">
    <property type="protein sequence ID" value="NBJ91359.1"/>
    <property type="molecule type" value="Genomic_DNA"/>
</dbReference>
<name>A0A9X5GQM2_9FIRM</name>
<dbReference type="Proteomes" id="UP001154420">
    <property type="component" value="Unassembled WGS sequence"/>
</dbReference>
<reference evidence="1" key="1">
    <citation type="submission" date="2018-09" db="EMBL/GenBank/DDBJ databases">
        <title>Murine metabolic-syndrome-specific gut microbial biobank.</title>
        <authorList>
            <person name="Liu C."/>
        </authorList>
    </citation>
    <scope>NUCLEOTIDE SEQUENCE</scope>
    <source>
        <strain evidence="1">D42-62</strain>
    </source>
</reference>